<dbReference type="InterPro" id="IPR035992">
    <property type="entry name" value="Ricin_B-like_lectins"/>
</dbReference>
<dbReference type="InterPro" id="IPR013320">
    <property type="entry name" value="ConA-like_dom_sf"/>
</dbReference>
<proteinExistence type="inferred from homology"/>
<gene>
    <name evidence="4" type="ORF">AUF17_17180</name>
</gene>
<feature type="domain" description="GH16" evidence="3">
    <location>
        <begin position="57"/>
        <end position="334"/>
    </location>
</feature>
<feature type="chain" id="PRO_5032937666" evidence="2">
    <location>
        <begin position="24"/>
        <end position="462"/>
    </location>
</feature>
<name>A0A8B5VT98_ENTAV</name>
<dbReference type="EMBL" id="PDXQ01000002">
    <property type="protein sequence ID" value="TRZ28450.1"/>
    <property type="molecule type" value="Genomic_DNA"/>
</dbReference>
<protein>
    <submittedName>
        <fullName evidence="4">Glycosyl hydrolase</fullName>
    </submittedName>
</protein>
<reference evidence="4 5" key="1">
    <citation type="submission" date="2017-10" db="EMBL/GenBank/DDBJ databases">
        <title>FDA dAtabase for Regulatory Grade micrObial Sequences (FDA-ARGOS): Supporting development and validation of Infectious Disease Dx tests.</title>
        <authorList>
            <person name="Campos J."/>
            <person name="Goldberg B."/>
            <person name="Tallon L.J."/>
            <person name="Sadzewicz L."/>
            <person name="Sengamalay N."/>
            <person name="Ott S."/>
            <person name="Godinez A."/>
            <person name="Nagaraj S."/>
            <person name="Vyas G."/>
            <person name="Aluvathingal J."/>
            <person name="Nadendla S."/>
            <person name="Geyer C."/>
            <person name="Nandy P."/>
            <person name="Hobson J."/>
            <person name="Sichtig H."/>
        </authorList>
    </citation>
    <scope>NUCLEOTIDE SEQUENCE [LARGE SCALE GENOMIC DNA]</scope>
    <source>
        <strain evidence="4 5">FDAARGOS_185</strain>
    </source>
</reference>
<comment type="caution">
    <text evidence="4">The sequence shown here is derived from an EMBL/GenBank/DDBJ whole genome shotgun (WGS) entry which is preliminary data.</text>
</comment>
<evidence type="ECO:0000256" key="2">
    <source>
        <dbReference type="SAM" id="SignalP"/>
    </source>
</evidence>
<dbReference type="PANTHER" id="PTHR10963">
    <property type="entry name" value="GLYCOSYL HYDROLASE-RELATED"/>
    <property type="match status" value="1"/>
</dbReference>
<dbReference type="InterPro" id="IPR000757">
    <property type="entry name" value="Beta-glucanase-like"/>
</dbReference>
<dbReference type="SUPFAM" id="SSF49899">
    <property type="entry name" value="Concanavalin A-like lectins/glucanases"/>
    <property type="match status" value="1"/>
</dbReference>
<dbReference type="Gene3D" id="2.80.10.50">
    <property type="match status" value="1"/>
</dbReference>
<keyword evidence="2" id="KW-0732">Signal</keyword>
<evidence type="ECO:0000313" key="4">
    <source>
        <dbReference type="EMBL" id="TRZ28450.1"/>
    </source>
</evidence>
<dbReference type="PROSITE" id="PS51762">
    <property type="entry name" value="GH16_2"/>
    <property type="match status" value="1"/>
</dbReference>
<dbReference type="SUPFAM" id="SSF50370">
    <property type="entry name" value="Ricin B-like lectins"/>
    <property type="match status" value="1"/>
</dbReference>
<dbReference type="Proteomes" id="UP000316316">
    <property type="component" value="Unassembled WGS sequence"/>
</dbReference>
<dbReference type="GO" id="GO:0005975">
    <property type="term" value="P:carbohydrate metabolic process"/>
    <property type="evidence" value="ECO:0007669"/>
    <property type="project" value="InterPro"/>
</dbReference>
<evidence type="ECO:0000313" key="5">
    <source>
        <dbReference type="Proteomes" id="UP000316316"/>
    </source>
</evidence>
<organism evidence="4 5">
    <name type="scientific">Enterococcus avium</name>
    <name type="common">Streptococcus avium</name>
    <dbReference type="NCBI Taxonomy" id="33945"/>
    <lineage>
        <taxon>Bacteria</taxon>
        <taxon>Bacillati</taxon>
        <taxon>Bacillota</taxon>
        <taxon>Bacilli</taxon>
        <taxon>Lactobacillales</taxon>
        <taxon>Enterococcaceae</taxon>
        <taxon>Enterococcus</taxon>
    </lineage>
</organism>
<accession>A0A8B5VT98</accession>
<dbReference type="RefSeq" id="WP_144204750.1">
    <property type="nucleotide sequence ID" value="NZ_CABHNH010000057.1"/>
</dbReference>
<dbReference type="PANTHER" id="PTHR10963:SF55">
    <property type="entry name" value="GLYCOSIDE HYDROLASE FAMILY 16 PROTEIN"/>
    <property type="match status" value="1"/>
</dbReference>
<evidence type="ECO:0000256" key="1">
    <source>
        <dbReference type="ARBA" id="ARBA00006865"/>
    </source>
</evidence>
<feature type="signal peptide" evidence="2">
    <location>
        <begin position="1"/>
        <end position="23"/>
    </location>
</feature>
<dbReference type="Gene3D" id="2.60.120.200">
    <property type="match status" value="1"/>
</dbReference>
<comment type="similarity">
    <text evidence="1">Belongs to the glycosyl hydrolase 16 family.</text>
</comment>
<dbReference type="GO" id="GO:0004553">
    <property type="term" value="F:hydrolase activity, hydrolyzing O-glycosyl compounds"/>
    <property type="evidence" value="ECO:0007669"/>
    <property type="project" value="InterPro"/>
</dbReference>
<keyword evidence="4" id="KW-0378">Hydrolase</keyword>
<dbReference type="InterPro" id="IPR050546">
    <property type="entry name" value="Glycosyl_Hydrlase_16"/>
</dbReference>
<dbReference type="CDD" id="cd23432">
    <property type="entry name" value="beta-trefoil_Ricin_EndoBetaGal-like"/>
    <property type="match status" value="1"/>
</dbReference>
<sequence>MKKVLFSLLLSTLFLGFETFATASEVVPEKEGYTLDFCDEFNGPALDKTKWTDRYLEHWSDNPEDAKANYRFEDGALIESVTKDQKPWAPTLDKDNYGYGTNGVKSSAIQSFNKNWIHNFSNSKNLMSPIAKEDEMLGDEKTGGYATKYGYFEIRAKLSKSLGGGHQAWWLVGMQNDTNDWVNSKETGEIDIIETFFDYSKNVVRPIGNKGVSESNWQKGLWQVCTFGWNDPFFSPSWTDSTTETLGGGAAVVPGEVGLDSLTNEYHTYGVDWQPGSLKFYFDGKLFRTINQSPDYPMGMILNIYTDSGSGKHDDNFPKEWAIDYVRVYKKNGGYELPTQSIKNRDTDQFMTLDTTNDKVVLTDKEDEKSKWQLVPKGEYYLIKNIQNGEILNIENQKGYIEHSALQETAWSGQWKIETVDGYKRFVNRWKNDQVIHTENNLGYLEVGKIHPGAWRSQWSFE</sequence>
<evidence type="ECO:0000259" key="3">
    <source>
        <dbReference type="PROSITE" id="PS51762"/>
    </source>
</evidence>
<dbReference type="AlphaFoldDB" id="A0A8B5VT98"/>
<dbReference type="Pfam" id="PF00722">
    <property type="entry name" value="Glyco_hydro_16"/>
    <property type="match status" value="1"/>
</dbReference>
<dbReference type="CDD" id="cd00413">
    <property type="entry name" value="Glyco_hydrolase_16"/>
    <property type="match status" value="1"/>
</dbReference>